<evidence type="ECO:0000256" key="3">
    <source>
        <dbReference type="HAMAP-Rule" id="MF_03228"/>
    </source>
</evidence>
<dbReference type="Gene3D" id="3.40.1080.20">
    <property type="entry name" value="Acetyl-CoA hydrolase/transferase C-terminal domain"/>
    <property type="match status" value="1"/>
</dbReference>
<evidence type="ECO:0000313" key="6">
    <source>
        <dbReference type="EMBL" id="NME27059.1"/>
    </source>
</evidence>
<feature type="binding site" evidence="3">
    <location>
        <position position="318"/>
    </location>
    <ligand>
        <name>CoA</name>
        <dbReference type="ChEBI" id="CHEBI:57287"/>
    </ligand>
</feature>
<dbReference type="InterPro" id="IPR038460">
    <property type="entry name" value="AcetylCoA_hyd_C_sf"/>
</dbReference>
<dbReference type="UniPathway" id="UPA00863"/>
<dbReference type="Proteomes" id="UP000591071">
    <property type="component" value="Unassembled WGS sequence"/>
</dbReference>
<keyword evidence="3" id="KW-0276">Fatty acid metabolism</keyword>
<keyword evidence="3" id="KW-0963">Cytoplasm</keyword>
<dbReference type="Gene3D" id="3.40.1080.10">
    <property type="entry name" value="Glutaconate Coenzyme A-transferase"/>
    <property type="match status" value="1"/>
</dbReference>
<dbReference type="InterPro" id="IPR037171">
    <property type="entry name" value="NagB/RpiA_transferase-like"/>
</dbReference>
<dbReference type="RefSeq" id="WP_170086985.1">
    <property type="nucleotide sequence ID" value="NZ_JABAFG010000001.1"/>
</dbReference>
<evidence type="ECO:0000256" key="2">
    <source>
        <dbReference type="ARBA" id="ARBA00022679"/>
    </source>
</evidence>
<dbReference type="GO" id="GO:0006084">
    <property type="term" value="P:acetyl-CoA metabolic process"/>
    <property type="evidence" value="ECO:0007669"/>
    <property type="project" value="UniProtKB-UniRule"/>
</dbReference>
<dbReference type="EMBL" id="JABAFG010000001">
    <property type="protein sequence ID" value="NME27059.1"/>
    <property type="molecule type" value="Genomic_DNA"/>
</dbReference>
<dbReference type="HAMAP" id="MF_03228">
    <property type="entry name" value="But_CoA_trans"/>
    <property type="match status" value="1"/>
</dbReference>
<comment type="pathway">
    <text evidence="3">Lipid metabolism; butanoate metabolism.</text>
</comment>
<evidence type="ECO:0000259" key="4">
    <source>
        <dbReference type="Pfam" id="PF02550"/>
    </source>
</evidence>
<dbReference type="GO" id="GO:0005737">
    <property type="term" value="C:cytoplasm"/>
    <property type="evidence" value="ECO:0007669"/>
    <property type="project" value="UniProtKB-SubCell"/>
</dbReference>
<feature type="binding site" evidence="3">
    <location>
        <begin position="218"/>
        <end position="222"/>
    </location>
    <ligand>
        <name>CoA</name>
        <dbReference type="ChEBI" id="CHEBI:57287"/>
    </ligand>
</feature>
<gene>
    <name evidence="6" type="ORF">HF872_00245</name>
</gene>
<comment type="function">
    <text evidence="3">Coenzyme A-transferase that converts butyrate to butyryl-CoA.</text>
</comment>
<dbReference type="InterPro" id="IPR023990">
    <property type="entry name" value="Butryl-CoA_acetate_CoA_Tfrase"/>
</dbReference>
<feature type="domain" description="Acetyl-CoA hydrolase/transferase N-terminal" evidence="4">
    <location>
        <begin position="3"/>
        <end position="185"/>
    </location>
</feature>
<dbReference type="SUPFAM" id="SSF100950">
    <property type="entry name" value="NagB/RpiA/CoA transferase-like"/>
    <property type="match status" value="2"/>
</dbReference>
<comment type="similarity">
    <text evidence="1 3">Belongs to the acetyl-CoA hydrolase/transferase family.</text>
</comment>
<keyword evidence="2 3" id="KW-0808">Transferase</keyword>
<keyword evidence="3" id="KW-0443">Lipid metabolism</keyword>
<name>A0A848BVT5_9FIRM</name>
<reference evidence="6 7" key="1">
    <citation type="submission" date="2020-04" db="EMBL/GenBank/DDBJ databases">
        <authorList>
            <person name="Hitch T.C.A."/>
            <person name="Wylensek D."/>
            <person name="Clavel T."/>
        </authorList>
    </citation>
    <scope>NUCLEOTIDE SEQUENCE [LARGE SCALE GENOMIC DNA]</scope>
    <source>
        <strain evidence="6 7">Oil-RF-744-FAT-WT-6-1</strain>
    </source>
</reference>
<proteinExistence type="inferred from homology"/>
<organism evidence="6 7">
    <name type="scientific">Megasphaera hexanoica</name>
    <dbReference type="NCBI Taxonomy" id="1675036"/>
    <lineage>
        <taxon>Bacteria</taxon>
        <taxon>Bacillati</taxon>
        <taxon>Bacillota</taxon>
        <taxon>Negativicutes</taxon>
        <taxon>Veillonellales</taxon>
        <taxon>Veillonellaceae</taxon>
        <taxon>Megasphaera</taxon>
    </lineage>
</organism>
<dbReference type="AlphaFoldDB" id="A0A848BVT5"/>
<dbReference type="InterPro" id="IPR026888">
    <property type="entry name" value="AcetylCoA_hyd_C"/>
</dbReference>
<dbReference type="EC" id="2.8.3.-" evidence="3"/>
<feature type="active site" description="5-glutamyl coenzyme A thioester intermediate" evidence="3">
    <location>
        <position position="243"/>
    </location>
</feature>
<dbReference type="InterPro" id="IPR046433">
    <property type="entry name" value="ActCoA_hydro"/>
</dbReference>
<comment type="caution">
    <text evidence="6">The sequence shown here is derived from an EMBL/GenBank/DDBJ whole genome shotgun (WGS) entry which is preliminary data.</text>
</comment>
<evidence type="ECO:0000313" key="7">
    <source>
        <dbReference type="Proteomes" id="UP000591071"/>
    </source>
</evidence>
<feature type="domain" description="Acetyl-CoA hydrolase/transferase C-terminal" evidence="5">
    <location>
        <begin position="277"/>
        <end position="433"/>
    </location>
</feature>
<accession>A0A848BVT5</accession>
<dbReference type="GO" id="GO:0019605">
    <property type="term" value="P:butyrate metabolic process"/>
    <property type="evidence" value="ECO:0007669"/>
    <property type="project" value="UniProtKB-UniRule"/>
</dbReference>
<dbReference type="GO" id="GO:0006083">
    <property type="term" value="P:acetate metabolic process"/>
    <property type="evidence" value="ECO:0007669"/>
    <property type="project" value="InterPro"/>
</dbReference>
<evidence type="ECO:0000259" key="5">
    <source>
        <dbReference type="Pfam" id="PF13336"/>
    </source>
</evidence>
<feature type="binding site" evidence="3">
    <location>
        <position position="341"/>
    </location>
    <ligand>
        <name>CoA</name>
        <dbReference type="ChEBI" id="CHEBI:57287"/>
    </ligand>
</feature>
<evidence type="ECO:0000256" key="1">
    <source>
        <dbReference type="ARBA" id="ARBA00009632"/>
    </source>
</evidence>
<dbReference type="Pfam" id="PF02550">
    <property type="entry name" value="AcetylCoA_hydro"/>
    <property type="match status" value="1"/>
</dbReference>
<dbReference type="GO" id="GO:0008775">
    <property type="term" value="F:acetate CoA-transferase activity"/>
    <property type="evidence" value="ECO:0007669"/>
    <property type="project" value="InterPro"/>
</dbReference>
<dbReference type="Pfam" id="PF13336">
    <property type="entry name" value="AcetylCoA_hyd_C"/>
    <property type="match status" value="1"/>
</dbReference>
<comment type="subcellular location">
    <subcellularLocation>
        <location evidence="3">Cytoplasm</location>
    </subcellularLocation>
</comment>
<sequence length="445" mass="49467">MDYQSEYMSKRCTPQQAVQLIRDGDWVDYTQGITFPQLLDEALAERTGELADVKIRCMFCLKRPQILEKDPHSVSFTYHTWHSSQIDRRDVNEGRAYFAPIQYSHLAEYYRRGMAPVDVVMMTVSPMDRHGNFSFACNPSATQGALDAADRIIVEVNPNLPEAYGLGGDFIHISDIDAIVESDVPVLMAPNPPVQEIDKKIAAWLLPYLKDGMTLQIGVGGIPNALGMLIADSDLKDLGMHTEYLSDGCLKLYEAGKITNRRKELLPGKGVYGTCAGSTELYDFVDHNRALLSAPIEYVNHVDQIRQLNQFVSINGCLAVDLYGQVCSESAGLRHISGSGGQVDFISGAFWSPHGQAFLTMPSTYTDRQGIVHSRIQPFFSHGDIVTTVRAIAPCIVTEYGIAELEGRTAWQRAEALIAIAHPDFRESLIRAAEAQHIWRASNKR</sequence>
<dbReference type="PANTHER" id="PTHR21432">
    <property type="entry name" value="ACETYL-COA HYDROLASE-RELATED"/>
    <property type="match status" value="1"/>
</dbReference>
<dbReference type="InterPro" id="IPR003702">
    <property type="entry name" value="ActCoA_hydro_N"/>
</dbReference>
<comment type="catalytic activity">
    <reaction evidence="3">
        <text>butanoate + acetyl-CoA = butanoyl-CoA + acetate</text>
        <dbReference type="Rhea" id="RHEA:30071"/>
        <dbReference type="ChEBI" id="CHEBI:17968"/>
        <dbReference type="ChEBI" id="CHEBI:30089"/>
        <dbReference type="ChEBI" id="CHEBI:57288"/>
        <dbReference type="ChEBI" id="CHEBI:57371"/>
    </reaction>
</comment>
<protein>
    <recommendedName>
        <fullName evidence="3">Probable butyrate:acetyl-CoA coenzyme A-transferase</fullName>
        <shortName evidence="3">Butyrate CoA-transferase</shortName>
        <ecNumber evidence="3">2.8.3.-</ecNumber>
    </recommendedName>
</protein>
<dbReference type="PANTHER" id="PTHR21432:SF20">
    <property type="entry name" value="ACETYL-COA HYDROLASE"/>
    <property type="match status" value="1"/>
</dbReference>
<dbReference type="Gene3D" id="3.30.750.70">
    <property type="entry name" value="4-hydroxybutyrate coenzyme like domains"/>
    <property type="match status" value="1"/>
</dbReference>